<comment type="similarity">
    <text evidence="2">Belongs to the band 7/mec-2 family.</text>
</comment>
<dbReference type="Gene3D" id="3.30.479.30">
    <property type="entry name" value="Band 7 domain"/>
    <property type="match status" value="1"/>
</dbReference>
<keyword evidence="3" id="KW-0496">Mitochondrion</keyword>
<dbReference type="PANTHER" id="PTHR43327">
    <property type="entry name" value="STOMATIN-LIKE PROTEIN 2, MITOCHONDRIAL"/>
    <property type="match status" value="1"/>
</dbReference>
<feature type="compositionally biased region" description="Low complexity" evidence="4">
    <location>
        <begin position="360"/>
        <end position="369"/>
    </location>
</feature>
<organism evidence="6 7">
    <name type="scientific">Chlorella vulgaris</name>
    <name type="common">Green alga</name>
    <dbReference type="NCBI Taxonomy" id="3077"/>
    <lineage>
        <taxon>Eukaryota</taxon>
        <taxon>Viridiplantae</taxon>
        <taxon>Chlorophyta</taxon>
        <taxon>core chlorophytes</taxon>
        <taxon>Trebouxiophyceae</taxon>
        <taxon>Chlorellales</taxon>
        <taxon>Chlorellaceae</taxon>
        <taxon>Chlorella clade</taxon>
        <taxon>Chlorella</taxon>
    </lineage>
</organism>
<dbReference type="Pfam" id="PF16200">
    <property type="entry name" value="Band_7_C"/>
    <property type="match status" value="1"/>
</dbReference>
<dbReference type="InterPro" id="IPR001107">
    <property type="entry name" value="Band_7"/>
</dbReference>
<feature type="compositionally biased region" description="Polar residues" evidence="4">
    <location>
        <begin position="377"/>
        <end position="387"/>
    </location>
</feature>
<dbReference type="InterPro" id="IPR036013">
    <property type="entry name" value="Band_7/SPFH_dom_sf"/>
</dbReference>
<dbReference type="SMART" id="SM00244">
    <property type="entry name" value="PHB"/>
    <property type="match status" value="1"/>
</dbReference>
<dbReference type="InterPro" id="IPR050710">
    <property type="entry name" value="Band7/mec-2_domain"/>
</dbReference>
<dbReference type="SUPFAM" id="SSF117892">
    <property type="entry name" value="Band 7/SPFH domain"/>
    <property type="match status" value="1"/>
</dbReference>
<keyword evidence="7" id="KW-1185">Reference proteome</keyword>
<name>A0A9D4TR16_CHLVU</name>
<evidence type="ECO:0000259" key="5">
    <source>
        <dbReference type="SMART" id="SM00244"/>
    </source>
</evidence>
<reference evidence="6" key="2">
    <citation type="submission" date="2020-11" db="EMBL/GenBank/DDBJ databases">
        <authorList>
            <person name="Cecchin M."/>
            <person name="Marcolungo L."/>
            <person name="Rossato M."/>
            <person name="Girolomoni L."/>
            <person name="Cosentino E."/>
            <person name="Cuine S."/>
            <person name="Li-Beisson Y."/>
            <person name="Delledonne M."/>
            <person name="Ballottari M."/>
        </authorList>
    </citation>
    <scope>NUCLEOTIDE SEQUENCE</scope>
    <source>
        <strain evidence="6">211/11P</strain>
        <tissue evidence="6">Whole cell</tissue>
    </source>
</reference>
<dbReference type="CDD" id="cd08829">
    <property type="entry name" value="SPFH_paraslipin"/>
    <property type="match status" value="1"/>
</dbReference>
<evidence type="ECO:0000256" key="1">
    <source>
        <dbReference type="ARBA" id="ARBA00004173"/>
    </source>
</evidence>
<comment type="subcellular location">
    <subcellularLocation>
        <location evidence="1">Mitochondrion</location>
    </subcellularLocation>
</comment>
<comment type="caution">
    <text evidence="6">The sequence shown here is derived from an EMBL/GenBank/DDBJ whole genome shotgun (WGS) entry which is preliminary data.</text>
</comment>
<dbReference type="EMBL" id="SIDB01000005">
    <property type="protein sequence ID" value="KAI3432389.1"/>
    <property type="molecule type" value="Genomic_DNA"/>
</dbReference>
<sequence length="416" mass="44203">MNRVSALRSLGRARQASTALENALGRTLAPAALIAAETSGNTTRPFTASAASFAAYDYNFDPTSPFAPRSTPTNTILRIVPQQTAYVVERFGKYSRTLTPGLHLLIPIVDRIAYTHSLKETTIPVPNQTAITKDNVSLTIDGVLYVKVVDAFRASYGVENALYAVTQLAQTTMRSELGKISLDSVFSERDTLNQNIVASIQSAAMNWGLEVLRYEIRDIMPPSAVRNAMELQAEAERRKRASILESEGQRQSKINVAEAGKSEVILASEGARQDAINRAEGEAAAIYARAEANAKGLQLLADAIRQRGGPEAVSLRVAEQYLDSFGQIAKKGTTMLLPASTHDPAALIASAMNIYKQVSGDSTGAAPSGDGSGSGSKVTAASPSKQLPASAPAQRGEPATAAAPLSPKFTLQRALE</sequence>
<accession>A0A9D4TR16</accession>
<evidence type="ECO:0000256" key="2">
    <source>
        <dbReference type="ARBA" id="ARBA00008164"/>
    </source>
</evidence>
<gene>
    <name evidence="6" type="ORF">D9Q98_003945</name>
</gene>
<dbReference type="GO" id="GO:0005886">
    <property type="term" value="C:plasma membrane"/>
    <property type="evidence" value="ECO:0007669"/>
    <property type="project" value="UniProtKB-ARBA"/>
</dbReference>
<dbReference type="InterPro" id="IPR032435">
    <property type="entry name" value="STML2-like_C"/>
</dbReference>
<feature type="domain" description="Band 7" evidence="5">
    <location>
        <begin position="75"/>
        <end position="233"/>
    </location>
</feature>
<dbReference type="PRINTS" id="PR00721">
    <property type="entry name" value="STOMATIN"/>
</dbReference>
<evidence type="ECO:0000256" key="3">
    <source>
        <dbReference type="ARBA" id="ARBA00023128"/>
    </source>
</evidence>
<dbReference type="GO" id="GO:0007005">
    <property type="term" value="P:mitochondrion organization"/>
    <property type="evidence" value="ECO:0007669"/>
    <property type="project" value="TreeGrafter"/>
</dbReference>
<dbReference type="GO" id="GO:0005739">
    <property type="term" value="C:mitochondrion"/>
    <property type="evidence" value="ECO:0007669"/>
    <property type="project" value="UniProtKB-SubCell"/>
</dbReference>
<proteinExistence type="inferred from homology"/>
<dbReference type="GO" id="GO:0098552">
    <property type="term" value="C:side of membrane"/>
    <property type="evidence" value="ECO:0007669"/>
    <property type="project" value="UniProtKB-ARBA"/>
</dbReference>
<dbReference type="Pfam" id="PF01145">
    <property type="entry name" value="Band_7"/>
    <property type="match status" value="1"/>
</dbReference>
<reference evidence="6" key="1">
    <citation type="journal article" date="2019" name="Plant J.">
        <title>Chlorella vulgaris genome assembly and annotation reveals the molecular basis for metabolic acclimation to high light conditions.</title>
        <authorList>
            <person name="Cecchin M."/>
            <person name="Marcolungo L."/>
            <person name="Rossato M."/>
            <person name="Girolomoni L."/>
            <person name="Cosentino E."/>
            <person name="Cuine S."/>
            <person name="Li-Beisson Y."/>
            <person name="Delledonne M."/>
            <person name="Ballottari M."/>
        </authorList>
    </citation>
    <scope>NUCLEOTIDE SEQUENCE</scope>
    <source>
        <strain evidence="6">211/11P</strain>
    </source>
</reference>
<dbReference type="InterPro" id="IPR001972">
    <property type="entry name" value="Stomatin_HflK_fam"/>
</dbReference>
<dbReference type="PANTHER" id="PTHR43327:SF10">
    <property type="entry name" value="STOMATIN-LIKE PROTEIN 2, MITOCHONDRIAL"/>
    <property type="match status" value="1"/>
</dbReference>
<feature type="region of interest" description="Disordered" evidence="4">
    <location>
        <begin position="360"/>
        <end position="416"/>
    </location>
</feature>
<dbReference type="AlphaFoldDB" id="A0A9D4TR16"/>
<dbReference type="Proteomes" id="UP001055712">
    <property type="component" value="Unassembled WGS sequence"/>
</dbReference>
<evidence type="ECO:0000313" key="6">
    <source>
        <dbReference type="EMBL" id="KAI3432389.1"/>
    </source>
</evidence>
<dbReference type="FunFam" id="3.30.479.30:FF:000004">
    <property type="entry name" value="Putative membrane protease family, stomatin"/>
    <property type="match status" value="1"/>
</dbReference>
<protein>
    <recommendedName>
        <fullName evidence="5">Band 7 domain-containing protein</fullName>
    </recommendedName>
</protein>
<evidence type="ECO:0000256" key="4">
    <source>
        <dbReference type="SAM" id="MobiDB-lite"/>
    </source>
</evidence>
<dbReference type="OrthoDB" id="434619at2759"/>
<evidence type="ECO:0000313" key="7">
    <source>
        <dbReference type="Proteomes" id="UP001055712"/>
    </source>
</evidence>